<dbReference type="AlphaFoldDB" id="N1QFY9"/>
<dbReference type="InterPro" id="IPR010905">
    <property type="entry name" value="Glyco_hydro_88"/>
</dbReference>
<evidence type="ECO:0000256" key="1">
    <source>
        <dbReference type="ARBA" id="ARBA00022801"/>
    </source>
</evidence>
<gene>
    <name evidence="3" type="ORF">SEPMUDRAFT_164499</name>
</gene>
<organism evidence="3 4">
    <name type="scientific">Sphaerulina musiva (strain SO2202)</name>
    <name type="common">Poplar stem canker fungus</name>
    <name type="synonym">Septoria musiva</name>
    <dbReference type="NCBI Taxonomy" id="692275"/>
    <lineage>
        <taxon>Eukaryota</taxon>
        <taxon>Fungi</taxon>
        <taxon>Dikarya</taxon>
        <taxon>Ascomycota</taxon>
        <taxon>Pezizomycotina</taxon>
        <taxon>Dothideomycetes</taxon>
        <taxon>Dothideomycetidae</taxon>
        <taxon>Mycosphaerellales</taxon>
        <taxon>Mycosphaerellaceae</taxon>
        <taxon>Sphaerulina</taxon>
    </lineage>
</organism>
<sequence length="382" mass="43052">MKSSWLLTSLSTAAAALTPAEYLTWAADTYIREGVKKDYHYTTSVLYTGYEAAIALTANETLVDWYRSQIDDAVVLQNGSIAKWNLTKYSLDDYRMGNNFLWWYNRTGEAKYKSAADIIREQLNRHDRNKEGGFWHRNPTYPNQMWLDGIFMADTFYAQWTSLFDSANTTAWDHIALQFDLIEEHCRNHTSGLLVHGYDESKSTVWADPVTGAAPNVWSRAVGWYFIALLEVIPLFPATHPAKARLQKYFVTLAEALKSHQCSESGGWWLIMNDPYPGMEGNYIESSGTAMFTYGFLKGIADGYLTAGDYYASAEKGYTLLTDKFVLNNTNNGTMRMEGTVSVGSLSGNGTYEYYIGVPTAVSDYKGVGPFMWASQPLLHLQ</sequence>
<keyword evidence="2" id="KW-0732">Signal</keyword>
<dbReference type="GO" id="GO:0005975">
    <property type="term" value="P:carbohydrate metabolic process"/>
    <property type="evidence" value="ECO:0007669"/>
    <property type="project" value="InterPro"/>
</dbReference>
<reference evidence="3 4" key="1">
    <citation type="journal article" date="2012" name="PLoS Pathog.">
        <title>Diverse lifestyles and strategies of plant pathogenesis encoded in the genomes of eighteen Dothideomycetes fungi.</title>
        <authorList>
            <person name="Ohm R.A."/>
            <person name="Feau N."/>
            <person name="Henrissat B."/>
            <person name="Schoch C.L."/>
            <person name="Horwitz B.A."/>
            <person name="Barry K.W."/>
            <person name="Condon B.J."/>
            <person name="Copeland A.C."/>
            <person name="Dhillon B."/>
            <person name="Glaser F."/>
            <person name="Hesse C.N."/>
            <person name="Kosti I."/>
            <person name="LaButti K."/>
            <person name="Lindquist E.A."/>
            <person name="Lucas S."/>
            <person name="Salamov A.A."/>
            <person name="Bradshaw R.E."/>
            <person name="Ciuffetti L."/>
            <person name="Hamelin R.C."/>
            <person name="Kema G.H.J."/>
            <person name="Lawrence C."/>
            <person name="Scott J.A."/>
            <person name="Spatafora J.W."/>
            <person name="Turgeon B.G."/>
            <person name="de Wit P.J.G.M."/>
            <person name="Zhong S."/>
            <person name="Goodwin S.B."/>
            <person name="Grigoriev I.V."/>
        </authorList>
    </citation>
    <scope>NUCLEOTIDE SEQUENCE [LARGE SCALE GENOMIC DNA]</scope>
    <source>
        <strain evidence="3 4">SO2202</strain>
    </source>
</reference>
<dbReference type="OMA" id="TAWDDIM"/>
<dbReference type="STRING" id="692275.N1QFY9"/>
<feature type="signal peptide" evidence="2">
    <location>
        <begin position="1"/>
        <end position="15"/>
    </location>
</feature>
<dbReference type="EMBL" id="KB456265">
    <property type="protein sequence ID" value="EMF12238.1"/>
    <property type="molecule type" value="Genomic_DNA"/>
</dbReference>
<accession>N1QFY9</accession>
<evidence type="ECO:0000313" key="4">
    <source>
        <dbReference type="Proteomes" id="UP000016931"/>
    </source>
</evidence>
<dbReference type="Pfam" id="PF07470">
    <property type="entry name" value="Glyco_hydro_88"/>
    <property type="match status" value="1"/>
</dbReference>
<keyword evidence="1 3" id="KW-0378">Hydrolase</keyword>
<dbReference type="eggNOG" id="ENOG502QV67">
    <property type="taxonomic scope" value="Eukaryota"/>
</dbReference>
<dbReference type="HOGENOM" id="CLU_038720_1_0_1"/>
<evidence type="ECO:0000313" key="3">
    <source>
        <dbReference type="EMBL" id="EMF12238.1"/>
    </source>
</evidence>
<protein>
    <submittedName>
        <fullName evidence="3">Glycoside hydrolase family 105 protein</fullName>
    </submittedName>
</protein>
<feature type="chain" id="PRO_5013311446" evidence="2">
    <location>
        <begin position="16"/>
        <end position="382"/>
    </location>
</feature>
<dbReference type="InterPro" id="IPR012341">
    <property type="entry name" value="6hp_glycosidase-like_sf"/>
</dbReference>
<dbReference type="PANTHER" id="PTHR33886:SF9">
    <property type="entry name" value="UNSATURATED RHAMNOGALACTURONAN HYDROLASE (EUROFUNG)"/>
    <property type="match status" value="1"/>
</dbReference>
<dbReference type="Gene3D" id="1.50.10.10">
    <property type="match status" value="1"/>
</dbReference>
<dbReference type="SUPFAM" id="SSF48208">
    <property type="entry name" value="Six-hairpin glycosidases"/>
    <property type="match status" value="1"/>
</dbReference>
<dbReference type="RefSeq" id="XP_016760359.1">
    <property type="nucleotide sequence ID" value="XM_016908119.1"/>
</dbReference>
<proteinExistence type="predicted"/>
<evidence type="ECO:0000256" key="2">
    <source>
        <dbReference type="SAM" id="SignalP"/>
    </source>
</evidence>
<keyword evidence="4" id="KW-1185">Reference proteome</keyword>
<dbReference type="GeneID" id="27905256"/>
<dbReference type="OrthoDB" id="540611at2759"/>
<dbReference type="GO" id="GO:0016787">
    <property type="term" value="F:hydrolase activity"/>
    <property type="evidence" value="ECO:0007669"/>
    <property type="project" value="UniProtKB-KW"/>
</dbReference>
<dbReference type="Proteomes" id="UP000016931">
    <property type="component" value="Unassembled WGS sequence"/>
</dbReference>
<dbReference type="PANTHER" id="PTHR33886">
    <property type="entry name" value="UNSATURATED RHAMNOGALACTURONAN HYDROLASE (EUROFUNG)"/>
    <property type="match status" value="1"/>
</dbReference>
<name>N1QFY9_SPHMS</name>
<dbReference type="InterPro" id="IPR008928">
    <property type="entry name" value="6-hairpin_glycosidase_sf"/>
</dbReference>
<dbReference type="InterPro" id="IPR052043">
    <property type="entry name" value="PolySaccharide_Degr_Enz"/>
</dbReference>